<dbReference type="AlphaFoldDB" id="A0A916VZN5"/>
<comment type="caution">
    <text evidence="3">The sequence shown here is derived from an EMBL/GenBank/DDBJ whole genome shotgun (WGS) entry which is preliminary data.</text>
</comment>
<accession>A0A916VZN5</accession>
<evidence type="ECO:0000256" key="1">
    <source>
        <dbReference type="ARBA" id="ARBA00006817"/>
    </source>
</evidence>
<dbReference type="Gene3D" id="3.30.530.20">
    <property type="match status" value="1"/>
</dbReference>
<gene>
    <name evidence="3" type="ORF">GCM10011499_27430</name>
</gene>
<sequence length="167" mass="18605">MPAPVKVETPNDRDIVVTRVFAAPADLIFKCHTVPEYVQSWMLGPDGWHMPVCEIDLRVGGGYHFVWRENDADNQFGARGQYREIKAPEYIVNTERMYGFPGAVDGPDGEALNTLSLVEKDGKTTLTTTIRFANSNVRDGALASGMADGMNQSYDRMEKFISEKLAK</sequence>
<evidence type="ECO:0000313" key="4">
    <source>
        <dbReference type="Proteomes" id="UP000596977"/>
    </source>
</evidence>
<dbReference type="CDD" id="cd07826">
    <property type="entry name" value="SRPBCC_CalC_Aha1-like_9"/>
    <property type="match status" value="1"/>
</dbReference>
<dbReference type="Pfam" id="PF08327">
    <property type="entry name" value="AHSA1"/>
    <property type="match status" value="1"/>
</dbReference>
<comment type="similarity">
    <text evidence="1">Belongs to the AHA1 family.</text>
</comment>
<evidence type="ECO:0000313" key="3">
    <source>
        <dbReference type="EMBL" id="GGA55804.1"/>
    </source>
</evidence>
<organism evidence="3 4">
    <name type="scientific">Pelagibacterium lentulum</name>
    <dbReference type="NCBI Taxonomy" id="2029865"/>
    <lineage>
        <taxon>Bacteria</taxon>
        <taxon>Pseudomonadati</taxon>
        <taxon>Pseudomonadota</taxon>
        <taxon>Alphaproteobacteria</taxon>
        <taxon>Hyphomicrobiales</taxon>
        <taxon>Devosiaceae</taxon>
        <taxon>Pelagibacterium</taxon>
    </lineage>
</organism>
<dbReference type="InterPro" id="IPR013538">
    <property type="entry name" value="ASHA1/2-like_C"/>
</dbReference>
<keyword evidence="4" id="KW-1185">Reference proteome</keyword>
<dbReference type="Proteomes" id="UP000596977">
    <property type="component" value="Unassembled WGS sequence"/>
</dbReference>
<dbReference type="EMBL" id="BMKB01000004">
    <property type="protein sequence ID" value="GGA55804.1"/>
    <property type="molecule type" value="Genomic_DNA"/>
</dbReference>
<dbReference type="SUPFAM" id="SSF55961">
    <property type="entry name" value="Bet v1-like"/>
    <property type="match status" value="1"/>
</dbReference>
<protein>
    <recommendedName>
        <fullName evidence="2">Activator of Hsp90 ATPase homologue 1/2-like C-terminal domain-containing protein</fullName>
    </recommendedName>
</protein>
<evidence type="ECO:0000259" key="2">
    <source>
        <dbReference type="Pfam" id="PF08327"/>
    </source>
</evidence>
<feature type="domain" description="Activator of Hsp90 ATPase homologue 1/2-like C-terminal" evidence="2">
    <location>
        <begin position="23"/>
        <end position="160"/>
    </location>
</feature>
<reference evidence="3 4" key="1">
    <citation type="journal article" date="2014" name="Int. J. Syst. Evol. Microbiol.">
        <title>Complete genome sequence of Corynebacterium casei LMG S-19264T (=DSM 44701T), isolated from a smear-ripened cheese.</title>
        <authorList>
            <consortium name="US DOE Joint Genome Institute (JGI-PGF)"/>
            <person name="Walter F."/>
            <person name="Albersmeier A."/>
            <person name="Kalinowski J."/>
            <person name="Ruckert C."/>
        </authorList>
    </citation>
    <scope>NUCLEOTIDE SEQUENCE [LARGE SCALE GENOMIC DNA]</scope>
    <source>
        <strain evidence="3 4">CGMCC 1.15896</strain>
    </source>
</reference>
<dbReference type="InterPro" id="IPR023393">
    <property type="entry name" value="START-like_dom_sf"/>
</dbReference>
<name>A0A916VZN5_9HYPH</name>
<proteinExistence type="inferred from homology"/>
<dbReference type="RefSeq" id="WP_206513493.1">
    <property type="nucleotide sequence ID" value="NZ_BMKB01000004.1"/>
</dbReference>